<feature type="chain" id="PRO_5016680145" evidence="2">
    <location>
        <begin position="24"/>
        <end position="96"/>
    </location>
</feature>
<evidence type="ECO:0000313" key="4">
    <source>
        <dbReference type="Proteomes" id="UP000252884"/>
    </source>
</evidence>
<protein>
    <submittedName>
        <fullName evidence="3">Uncharacterized protein</fullName>
    </submittedName>
</protein>
<comment type="caution">
    <text evidence="3">The sequence shown here is derived from an EMBL/GenBank/DDBJ whole genome shotgun (WGS) entry which is preliminary data.</text>
</comment>
<name>A0A368XWZ6_9BURK</name>
<feature type="compositionally biased region" description="Polar residues" evidence="1">
    <location>
        <begin position="39"/>
        <end position="48"/>
    </location>
</feature>
<dbReference type="Proteomes" id="UP000252884">
    <property type="component" value="Unassembled WGS sequence"/>
</dbReference>
<sequence>MRTVRTLTAAAALLGALLPPLHAQNTSSPPRPTVGEGSNPRQDGTTRAGTPRPPSSAASASAAPRSERDEKHPPGYRKGSSTPRDSDSGSILGTPK</sequence>
<reference evidence="3 4" key="1">
    <citation type="submission" date="2018-07" db="EMBL/GenBank/DDBJ databases">
        <title>Genomic Encyclopedia of Type Strains, Phase IV (KMG-IV): sequencing the most valuable type-strain genomes for metagenomic binning, comparative biology and taxonomic classification.</title>
        <authorList>
            <person name="Goeker M."/>
        </authorList>
    </citation>
    <scope>NUCLEOTIDE SEQUENCE [LARGE SCALE GENOMIC DNA]</scope>
    <source>
        <strain evidence="3 4">DSM 21634</strain>
    </source>
</reference>
<dbReference type="AlphaFoldDB" id="A0A368XWZ6"/>
<evidence type="ECO:0000256" key="2">
    <source>
        <dbReference type="SAM" id="SignalP"/>
    </source>
</evidence>
<dbReference type="EMBL" id="QPJK01000003">
    <property type="protein sequence ID" value="RCW72511.1"/>
    <property type="molecule type" value="Genomic_DNA"/>
</dbReference>
<evidence type="ECO:0000256" key="1">
    <source>
        <dbReference type="SAM" id="MobiDB-lite"/>
    </source>
</evidence>
<accession>A0A368XWZ6</accession>
<dbReference type="RefSeq" id="WP_114467939.1">
    <property type="nucleotide sequence ID" value="NZ_QPJK01000003.1"/>
</dbReference>
<feature type="compositionally biased region" description="Polar residues" evidence="1">
    <location>
        <begin position="79"/>
        <end position="96"/>
    </location>
</feature>
<organism evidence="3 4">
    <name type="scientific">Pseudorhodoferax soli</name>
    <dbReference type="NCBI Taxonomy" id="545864"/>
    <lineage>
        <taxon>Bacteria</taxon>
        <taxon>Pseudomonadati</taxon>
        <taxon>Pseudomonadota</taxon>
        <taxon>Betaproteobacteria</taxon>
        <taxon>Burkholderiales</taxon>
        <taxon>Comamonadaceae</taxon>
    </lineage>
</organism>
<feature type="signal peptide" evidence="2">
    <location>
        <begin position="1"/>
        <end position="23"/>
    </location>
</feature>
<keyword evidence="2" id="KW-0732">Signal</keyword>
<feature type="region of interest" description="Disordered" evidence="1">
    <location>
        <begin position="17"/>
        <end position="96"/>
    </location>
</feature>
<evidence type="ECO:0000313" key="3">
    <source>
        <dbReference type="EMBL" id="RCW72511.1"/>
    </source>
</evidence>
<dbReference type="OrthoDB" id="9958883at2"/>
<feature type="compositionally biased region" description="Low complexity" evidence="1">
    <location>
        <begin position="55"/>
        <end position="64"/>
    </location>
</feature>
<keyword evidence="4" id="KW-1185">Reference proteome</keyword>
<proteinExistence type="predicted"/>
<gene>
    <name evidence="3" type="ORF">DES41_103116</name>
</gene>